<reference evidence="2" key="1">
    <citation type="submission" date="2015-02" db="EMBL/GenBank/DDBJ databases">
        <authorList>
            <person name="Chooi Y.-H."/>
        </authorList>
    </citation>
    <scope>NUCLEOTIDE SEQUENCE [LARGE SCALE GENOMIC DNA]</scope>
    <source>
        <strain evidence="2">strain Y</strain>
    </source>
</reference>
<dbReference type="RefSeq" id="WP_052743655.1">
    <property type="nucleotide sequence ID" value="NZ_LN829118.1"/>
</dbReference>
<gene>
    <name evidence="1" type="ORF">YBN1229_v1_0686</name>
</gene>
<dbReference type="EMBL" id="LN829119">
    <property type="protein sequence ID" value="CPR16175.1"/>
    <property type="molecule type" value="Genomic_DNA"/>
</dbReference>
<organism evidence="1 2">
    <name type="scientific">Candidatus Filomicrobium marinum</name>
    <dbReference type="NCBI Taxonomy" id="1608628"/>
    <lineage>
        <taxon>Bacteria</taxon>
        <taxon>Pseudomonadati</taxon>
        <taxon>Pseudomonadota</taxon>
        <taxon>Alphaproteobacteria</taxon>
        <taxon>Hyphomicrobiales</taxon>
        <taxon>Hyphomicrobiaceae</taxon>
        <taxon>Filomicrobium</taxon>
    </lineage>
</organism>
<dbReference type="AlphaFoldDB" id="A0A0D6JC10"/>
<sequence>MKLTNLKIAAAPNPDWVRASVDISFDSISEKRNYWFEVEKPFASYLEANWDAWLCFAAPYALLLGEDIEIDGPVDRLLFNNVSALIRQWKQFHPQYHSPKLNTAGFSSPSSPKHQEVGAFFSGGVDSLFTLLRNSDVPNSGLDGHYTIDKLLLVWGFDIPLDNAALFDTTRTYLQDAAEKLGKTLIVIRTNLLEWHDTYENSWEKVVHGSALAAVAHLLGKKLHTVLIASTFTYGQLIPFGSHPLTDPLHTSARTRIVHDGAQFNRIQKTLHIATSPMALQLLRVCTKTLHADQLNCSRCQKCLRTMLTLDLAGQTRNAHTFRWDGYSPNLFRNIFLKTYSSKLFAEEIRAYATALNRQDVVAAVSTALLRAKLQSPLGILETFIRNRFPKLLRYKSHLLPIKKRIYALCGFSG</sequence>
<dbReference type="Proteomes" id="UP000033187">
    <property type="component" value="Chromosome 1"/>
</dbReference>
<evidence type="ECO:0000313" key="1">
    <source>
        <dbReference type="EMBL" id="CPR16175.1"/>
    </source>
</evidence>
<proteinExistence type="predicted"/>
<dbReference type="KEGG" id="fil:BN1229_v1_0683"/>
<protein>
    <submittedName>
        <fullName evidence="1">Uncharacterized protein</fullName>
    </submittedName>
</protein>
<dbReference type="OrthoDB" id="5413327at2"/>
<accession>A0A0D6JC10</accession>
<dbReference type="KEGG" id="fiy:BN1229_v1_0686"/>
<evidence type="ECO:0000313" key="2">
    <source>
        <dbReference type="Proteomes" id="UP000033187"/>
    </source>
</evidence>
<keyword evidence="2" id="KW-1185">Reference proteome</keyword>
<name>A0A0D6JC10_9HYPH</name>